<keyword evidence="2" id="KW-1185">Reference proteome</keyword>
<evidence type="ECO:0000313" key="2">
    <source>
        <dbReference type="Proteomes" id="UP000598820"/>
    </source>
</evidence>
<dbReference type="Gene3D" id="2.180.10.10">
    <property type="entry name" value="RHS repeat-associated core"/>
    <property type="match status" value="1"/>
</dbReference>
<dbReference type="AlphaFoldDB" id="A0A927ATS9"/>
<reference evidence="1" key="1">
    <citation type="submission" date="2020-09" db="EMBL/GenBank/DDBJ databases">
        <authorList>
            <person name="Kim M.K."/>
        </authorList>
    </citation>
    <scope>NUCLEOTIDE SEQUENCE</scope>
    <source>
        <strain evidence="1">BT702</strain>
    </source>
</reference>
<dbReference type="EMBL" id="JACWZY010000007">
    <property type="protein sequence ID" value="MBD2701007.1"/>
    <property type="molecule type" value="Genomic_DNA"/>
</dbReference>
<sequence length="266" mass="29138">MKKLLIFSLIGLLAISCKKENEVSPTTTSTTTCTLDGFTDYLGNEVKINSLDASGRITQATVKQTQGQVLTVVSTFVYETNGQLKSGTMTFRDESGRQIASQPQTYSYENGLLTTAESRCGCAQNSVAQRITLRYNAAKQLIERTQDSPGSTEKYVTVYGYDTKGNVLKETSTMGGISSSEFTYTYDDAKHPHQLLKGLPLNMFMGLSPWPVNVPMSVRAEYLDEKGQKQVQDLKRTDLKANATGYATSVSYGPGINESYALSNCN</sequence>
<name>A0A927ATS9_9BACT</name>
<gene>
    <name evidence="1" type="ORF">IC229_10205</name>
</gene>
<dbReference type="RefSeq" id="WP_190886870.1">
    <property type="nucleotide sequence ID" value="NZ_JACWZY010000007.1"/>
</dbReference>
<evidence type="ECO:0000313" key="1">
    <source>
        <dbReference type="EMBL" id="MBD2701007.1"/>
    </source>
</evidence>
<evidence type="ECO:0008006" key="3">
    <source>
        <dbReference type="Google" id="ProtNLM"/>
    </source>
</evidence>
<dbReference type="Proteomes" id="UP000598820">
    <property type="component" value="Unassembled WGS sequence"/>
</dbReference>
<proteinExistence type="predicted"/>
<dbReference type="PROSITE" id="PS51257">
    <property type="entry name" value="PROKAR_LIPOPROTEIN"/>
    <property type="match status" value="1"/>
</dbReference>
<organism evidence="1 2">
    <name type="scientific">Spirosoma profusum</name>
    <dbReference type="NCBI Taxonomy" id="2771354"/>
    <lineage>
        <taxon>Bacteria</taxon>
        <taxon>Pseudomonadati</taxon>
        <taxon>Bacteroidota</taxon>
        <taxon>Cytophagia</taxon>
        <taxon>Cytophagales</taxon>
        <taxon>Cytophagaceae</taxon>
        <taxon>Spirosoma</taxon>
    </lineage>
</organism>
<accession>A0A927ATS9</accession>
<comment type="caution">
    <text evidence="1">The sequence shown here is derived from an EMBL/GenBank/DDBJ whole genome shotgun (WGS) entry which is preliminary data.</text>
</comment>
<protein>
    <recommendedName>
        <fullName evidence="3">DUF4595 domain-containing protein</fullName>
    </recommendedName>
</protein>